<dbReference type="CDD" id="cd00075">
    <property type="entry name" value="HATPase"/>
    <property type="match status" value="1"/>
</dbReference>
<feature type="domain" description="Histidine kinase" evidence="7">
    <location>
        <begin position="1"/>
        <end position="115"/>
    </location>
</feature>
<feature type="region of interest" description="Disordered" evidence="6">
    <location>
        <begin position="111"/>
        <end position="147"/>
    </location>
</feature>
<comment type="catalytic activity">
    <reaction evidence="1">
        <text>ATP + protein L-histidine = ADP + protein N-phospho-L-histidine.</text>
        <dbReference type="EC" id="2.7.13.3"/>
    </reaction>
</comment>
<dbReference type="InterPro" id="IPR005467">
    <property type="entry name" value="His_kinase_dom"/>
</dbReference>
<dbReference type="SMART" id="SM00387">
    <property type="entry name" value="HATPase_c"/>
    <property type="match status" value="1"/>
</dbReference>
<keyword evidence="3" id="KW-0808">Transferase</keyword>
<dbReference type="PROSITE" id="PS50109">
    <property type="entry name" value="HIS_KIN"/>
    <property type="match status" value="1"/>
</dbReference>
<dbReference type="Gene3D" id="3.30.565.10">
    <property type="entry name" value="Histidine kinase-like ATPase, C-terminal domain"/>
    <property type="match status" value="1"/>
</dbReference>
<dbReference type="PANTHER" id="PTHR43711:SF1">
    <property type="entry name" value="HISTIDINE KINASE 1"/>
    <property type="match status" value="1"/>
</dbReference>
<sequence>MVTGDGARLHQVLANLLANARTHTPAGTTVTATVAAEGHDAVVRVEDDGPGIPESVLPTVFGRFVRGESSRSRAHGSTGLGLAIVHGIVAAHGGRVDVASHPGRTVFAVRLPSSRPPRRPSNPSTPDPCATPGHAEVRPAVHQTGCR</sequence>
<evidence type="ECO:0000313" key="8">
    <source>
        <dbReference type="EMBL" id="GMA86880.1"/>
    </source>
</evidence>
<protein>
    <recommendedName>
        <fullName evidence="2">histidine kinase</fullName>
        <ecNumber evidence="2">2.7.13.3</ecNumber>
    </recommendedName>
</protein>
<dbReference type="InterPro" id="IPR004358">
    <property type="entry name" value="Sig_transdc_His_kin-like_C"/>
</dbReference>
<evidence type="ECO:0000256" key="1">
    <source>
        <dbReference type="ARBA" id="ARBA00000085"/>
    </source>
</evidence>
<evidence type="ECO:0000259" key="7">
    <source>
        <dbReference type="PROSITE" id="PS50109"/>
    </source>
</evidence>
<dbReference type="EC" id="2.7.13.3" evidence="2"/>
<keyword evidence="4" id="KW-0418">Kinase</keyword>
<evidence type="ECO:0000256" key="2">
    <source>
        <dbReference type="ARBA" id="ARBA00012438"/>
    </source>
</evidence>
<gene>
    <name evidence="8" type="ORF">GCM10025868_21300</name>
</gene>
<dbReference type="Pfam" id="PF02518">
    <property type="entry name" value="HATPase_c"/>
    <property type="match status" value="1"/>
</dbReference>
<dbReference type="SUPFAM" id="SSF55874">
    <property type="entry name" value="ATPase domain of HSP90 chaperone/DNA topoisomerase II/histidine kinase"/>
    <property type="match status" value="1"/>
</dbReference>
<dbReference type="InterPro" id="IPR003594">
    <property type="entry name" value="HATPase_dom"/>
</dbReference>
<keyword evidence="9" id="KW-1185">Reference proteome</keyword>
<dbReference type="Proteomes" id="UP001157017">
    <property type="component" value="Unassembled WGS sequence"/>
</dbReference>
<dbReference type="InterPro" id="IPR036890">
    <property type="entry name" value="HATPase_C_sf"/>
</dbReference>
<dbReference type="InterPro" id="IPR050736">
    <property type="entry name" value="Sensor_HK_Regulatory"/>
</dbReference>
<evidence type="ECO:0000256" key="3">
    <source>
        <dbReference type="ARBA" id="ARBA00022679"/>
    </source>
</evidence>
<dbReference type="PANTHER" id="PTHR43711">
    <property type="entry name" value="TWO-COMPONENT HISTIDINE KINASE"/>
    <property type="match status" value="1"/>
</dbReference>
<organism evidence="8 9">
    <name type="scientific">Angustibacter aerolatus</name>
    <dbReference type="NCBI Taxonomy" id="1162965"/>
    <lineage>
        <taxon>Bacteria</taxon>
        <taxon>Bacillati</taxon>
        <taxon>Actinomycetota</taxon>
        <taxon>Actinomycetes</taxon>
        <taxon>Kineosporiales</taxon>
        <taxon>Kineosporiaceae</taxon>
    </lineage>
</organism>
<evidence type="ECO:0000256" key="5">
    <source>
        <dbReference type="ARBA" id="ARBA00023012"/>
    </source>
</evidence>
<comment type="caution">
    <text evidence="8">The sequence shown here is derived from an EMBL/GenBank/DDBJ whole genome shotgun (WGS) entry which is preliminary data.</text>
</comment>
<keyword evidence="5" id="KW-0902">Two-component regulatory system</keyword>
<evidence type="ECO:0000256" key="4">
    <source>
        <dbReference type="ARBA" id="ARBA00022777"/>
    </source>
</evidence>
<evidence type="ECO:0000313" key="9">
    <source>
        <dbReference type="Proteomes" id="UP001157017"/>
    </source>
</evidence>
<dbReference type="PRINTS" id="PR00344">
    <property type="entry name" value="BCTRLSENSOR"/>
</dbReference>
<name>A0ABQ6JFC8_9ACTN</name>
<accession>A0ABQ6JFC8</accession>
<dbReference type="EMBL" id="BSUZ01000001">
    <property type="protein sequence ID" value="GMA86880.1"/>
    <property type="molecule type" value="Genomic_DNA"/>
</dbReference>
<evidence type="ECO:0000256" key="6">
    <source>
        <dbReference type="SAM" id="MobiDB-lite"/>
    </source>
</evidence>
<reference evidence="9" key="1">
    <citation type="journal article" date="2019" name="Int. J. Syst. Evol. Microbiol.">
        <title>The Global Catalogue of Microorganisms (GCM) 10K type strain sequencing project: providing services to taxonomists for standard genome sequencing and annotation.</title>
        <authorList>
            <consortium name="The Broad Institute Genomics Platform"/>
            <consortium name="The Broad Institute Genome Sequencing Center for Infectious Disease"/>
            <person name="Wu L."/>
            <person name="Ma J."/>
        </authorList>
    </citation>
    <scope>NUCLEOTIDE SEQUENCE [LARGE SCALE GENOMIC DNA]</scope>
    <source>
        <strain evidence="9">NBRC 108730</strain>
    </source>
</reference>
<proteinExistence type="predicted"/>